<dbReference type="GO" id="GO:0016757">
    <property type="term" value="F:glycosyltransferase activity"/>
    <property type="evidence" value="ECO:0007669"/>
    <property type="project" value="UniProtKB-KW"/>
</dbReference>
<keyword evidence="2" id="KW-0328">Glycosyltransferase</keyword>
<evidence type="ECO:0000259" key="1">
    <source>
        <dbReference type="Pfam" id="PF00535"/>
    </source>
</evidence>
<dbReference type="RefSeq" id="WP_378738705.1">
    <property type="nucleotide sequence ID" value="NZ_JBHSTT010000012.1"/>
</dbReference>
<dbReference type="Gene3D" id="3.90.550.10">
    <property type="entry name" value="Spore Coat Polysaccharide Biosynthesis Protein SpsA, Chain A"/>
    <property type="match status" value="1"/>
</dbReference>
<dbReference type="EMBL" id="JBHSTT010000012">
    <property type="protein sequence ID" value="MFC6388415.1"/>
    <property type="molecule type" value="Genomic_DNA"/>
</dbReference>
<keyword evidence="3" id="KW-1185">Reference proteome</keyword>
<dbReference type="InterPro" id="IPR029044">
    <property type="entry name" value="Nucleotide-diphossugar_trans"/>
</dbReference>
<dbReference type="InterPro" id="IPR001173">
    <property type="entry name" value="Glyco_trans_2-like"/>
</dbReference>
<dbReference type="Proteomes" id="UP001596237">
    <property type="component" value="Unassembled WGS sequence"/>
</dbReference>
<keyword evidence="2" id="KW-0808">Transferase</keyword>
<protein>
    <submittedName>
        <fullName evidence="2">Glycosyltransferase family 2 protein</fullName>
        <ecNumber evidence="2">2.4.-.-</ecNumber>
    </submittedName>
</protein>
<evidence type="ECO:0000313" key="3">
    <source>
        <dbReference type="Proteomes" id="UP001596237"/>
    </source>
</evidence>
<gene>
    <name evidence="2" type="ORF">ACFQDP_03450</name>
</gene>
<comment type="caution">
    <text evidence="2">The sequence shown here is derived from an EMBL/GenBank/DDBJ whole genome shotgun (WGS) entry which is preliminary data.</text>
</comment>
<organism evidence="2 3">
    <name type="scientific">Methylorubrum zatmanii</name>
    <dbReference type="NCBI Taxonomy" id="29429"/>
    <lineage>
        <taxon>Bacteria</taxon>
        <taxon>Pseudomonadati</taxon>
        <taxon>Pseudomonadota</taxon>
        <taxon>Alphaproteobacteria</taxon>
        <taxon>Hyphomicrobiales</taxon>
        <taxon>Methylobacteriaceae</taxon>
        <taxon>Methylorubrum</taxon>
    </lineage>
</organism>
<evidence type="ECO:0000313" key="2">
    <source>
        <dbReference type="EMBL" id="MFC6388415.1"/>
    </source>
</evidence>
<dbReference type="SUPFAM" id="SSF53448">
    <property type="entry name" value="Nucleotide-diphospho-sugar transferases"/>
    <property type="match status" value="1"/>
</dbReference>
<reference evidence="3" key="1">
    <citation type="journal article" date="2019" name="Int. J. Syst. Evol. Microbiol.">
        <title>The Global Catalogue of Microorganisms (GCM) 10K type strain sequencing project: providing services to taxonomists for standard genome sequencing and annotation.</title>
        <authorList>
            <consortium name="The Broad Institute Genomics Platform"/>
            <consortium name="The Broad Institute Genome Sequencing Center for Infectious Disease"/>
            <person name="Wu L."/>
            <person name="Ma J."/>
        </authorList>
    </citation>
    <scope>NUCLEOTIDE SEQUENCE [LARGE SCALE GENOMIC DNA]</scope>
    <source>
        <strain evidence="3">CCUG 36916</strain>
    </source>
</reference>
<sequence length="313" mass="33381">MRGRVPADHGMSLTAIVVTHDSAAVLPACLGALARDNVPALVVDNASRDDSVAVARRHGARVIRNARNEGYGRANNIGVRAAEGARHVLILNPDLVLQPGAAAALRTAARDWPDAGLLAPRIHEPDGRFFYQPRSLLAPYLTNPKGLRAPPEGDACAPFLSGACLMTERAFFLELGGFDPNIFLFYEDDDLCRRVADAGRALVHVHGAVALHGRGRSSAPEPGRVFRTRWHQAWSRAYVSRKYGLPDPSPGMLTTNAPKAALSALVLRRSGLERYGGSAAGAWAALRGVSALAREGLVEEGLAEEVSAEELAP</sequence>
<dbReference type="EC" id="2.4.-.-" evidence="2"/>
<dbReference type="CDD" id="cd04186">
    <property type="entry name" value="GT_2_like_c"/>
    <property type="match status" value="1"/>
</dbReference>
<accession>A0ABW1WMX6</accession>
<name>A0ABW1WMX6_9HYPH</name>
<feature type="domain" description="Glycosyltransferase 2-like" evidence="1">
    <location>
        <begin position="15"/>
        <end position="172"/>
    </location>
</feature>
<dbReference type="PANTHER" id="PTHR43179">
    <property type="entry name" value="RHAMNOSYLTRANSFERASE WBBL"/>
    <property type="match status" value="1"/>
</dbReference>
<dbReference type="Pfam" id="PF00535">
    <property type="entry name" value="Glycos_transf_2"/>
    <property type="match status" value="1"/>
</dbReference>
<proteinExistence type="predicted"/>
<dbReference type="PANTHER" id="PTHR43179:SF7">
    <property type="entry name" value="RHAMNOSYLTRANSFERASE WBBL"/>
    <property type="match status" value="1"/>
</dbReference>